<gene>
    <name evidence="2" type="ORF">BLNAU_3445</name>
</gene>
<proteinExistence type="predicted"/>
<evidence type="ECO:0000313" key="2">
    <source>
        <dbReference type="EMBL" id="KAK2961647.1"/>
    </source>
</evidence>
<reference evidence="2 3" key="1">
    <citation type="journal article" date="2022" name="bioRxiv">
        <title>Genomics of Preaxostyla Flagellates Illuminates Evolutionary Transitions and the Path Towards Mitochondrial Loss.</title>
        <authorList>
            <person name="Novak L.V.F."/>
            <person name="Treitli S.C."/>
            <person name="Pyrih J."/>
            <person name="Halakuc P."/>
            <person name="Pipaliya S.V."/>
            <person name="Vacek V."/>
            <person name="Brzon O."/>
            <person name="Soukal P."/>
            <person name="Eme L."/>
            <person name="Dacks J.B."/>
            <person name="Karnkowska A."/>
            <person name="Elias M."/>
            <person name="Hampl V."/>
        </authorList>
    </citation>
    <scope>NUCLEOTIDE SEQUENCE [LARGE SCALE GENOMIC DNA]</scope>
    <source>
        <strain evidence="2">NAU3</strain>
        <tissue evidence="2">Gut</tissue>
    </source>
</reference>
<evidence type="ECO:0000313" key="3">
    <source>
        <dbReference type="Proteomes" id="UP001281761"/>
    </source>
</evidence>
<accession>A0ABQ9YD05</accession>
<name>A0ABQ9YD05_9EUKA</name>
<organism evidence="2 3">
    <name type="scientific">Blattamonas nauphoetae</name>
    <dbReference type="NCBI Taxonomy" id="2049346"/>
    <lineage>
        <taxon>Eukaryota</taxon>
        <taxon>Metamonada</taxon>
        <taxon>Preaxostyla</taxon>
        <taxon>Oxymonadida</taxon>
        <taxon>Blattamonas</taxon>
    </lineage>
</organism>
<feature type="compositionally biased region" description="Polar residues" evidence="1">
    <location>
        <begin position="1"/>
        <end position="18"/>
    </location>
</feature>
<dbReference type="Proteomes" id="UP001281761">
    <property type="component" value="Unassembled WGS sequence"/>
</dbReference>
<feature type="region of interest" description="Disordered" evidence="1">
    <location>
        <begin position="1"/>
        <end position="21"/>
    </location>
</feature>
<keyword evidence="3" id="KW-1185">Reference proteome</keyword>
<dbReference type="EMBL" id="JARBJD010000015">
    <property type="protein sequence ID" value="KAK2961647.1"/>
    <property type="molecule type" value="Genomic_DNA"/>
</dbReference>
<protein>
    <submittedName>
        <fullName evidence="2">Uncharacterized protein</fullName>
    </submittedName>
</protein>
<evidence type="ECO:0000256" key="1">
    <source>
        <dbReference type="SAM" id="MobiDB-lite"/>
    </source>
</evidence>
<sequence length="373" mass="42499">MGNQPSRSKTSSGASSNHFPDPRLSIDTLQEPFLNFDVNSELSFEKKSSIYNSLVALVKAEYPFDKALQDKAVNFLKYLEPERYRLKDRIHELVFDLVPSSAGSPSGFVDSIVTLLSSPHSTVVAAAILFLFEVTHYSVEYVTFHLIQSDLICNLLTSVQPHAIPIAGNEPMMNNLVKIIDQFVCLTSQRFVSQYDLTAPDYLSNHREMIFQKVVLPSSQFVTFLISNRYVLYRDLLVSFMHLLATHIRVGPFHPPTLEYVVASPIVIAVTSCLSFIEVDLALSDSLYFIKRSLQEWKYDRHSHAKSKKRMMRALFSEGYEDTLEQKLKYDKVGLYCSSLVRECKQLSRWLGANAKRGDINKRSLIVTTSYLR</sequence>
<comment type="caution">
    <text evidence="2">The sequence shown here is derived from an EMBL/GenBank/DDBJ whole genome shotgun (WGS) entry which is preliminary data.</text>
</comment>